<dbReference type="EMBL" id="CM042041">
    <property type="protein sequence ID" value="KAI3711507.1"/>
    <property type="molecule type" value="Genomic_DNA"/>
</dbReference>
<gene>
    <name evidence="1" type="ORF">L1987_70045</name>
</gene>
<protein>
    <submittedName>
        <fullName evidence="1">Uncharacterized protein</fullName>
    </submittedName>
</protein>
<keyword evidence="2" id="KW-1185">Reference proteome</keyword>
<evidence type="ECO:0000313" key="1">
    <source>
        <dbReference type="EMBL" id="KAI3711507.1"/>
    </source>
</evidence>
<sequence length="228" mass="26102">MRPVGIEWPLNWGQSMDLDLENVAWFNVLKRTRERVKEQGNEEGLGSYQSIIQQLSQSPRERLRDPQEEAQNGLMLNVSFVSQKSLVTGKKKKKRKNKGKNPFKISNEKEGDCGGNGRGVINEEEARKRHKIWFSRNRRPEKNLSLKKVSFSQEAIPRNASINLMGLGEFKEGHVKTKGSQQKATPREGHMSRMDALFEDLMARKQKLKEIAANINATDENKMLLNSI</sequence>
<evidence type="ECO:0000313" key="2">
    <source>
        <dbReference type="Proteomes" id="UP001056120"/>
    </source>
</evidence>
<proteinExistence type="predicted"/>
<reference evidence="1 2" key="2">
    <citation type="journal article" date="2022" name="Mol. Ecol. Resour.">
        <title>The genomes of chicory, endive, great burdock and yacon provide insights into Asteraceae paleo-polyploidization history and plant inulin production.</title>
        <authorList>
            <person name="Fan W."/>
            <person name="Wang S."/>
            <person name="Wang H."/>
            <person name="Wang A."/>
            <person name="Jiang F."/>
            <person name="Liu H."/>
            <person name="Zhao H."/>
            <person name="Xu D."/>
            <person name="Zhang Y."/>
        </authorList>
    </citation>
    <scope>NUCLEOTIDE SEQUENCE [LARGE SCALE GENOMIC DNA]</scope>
    <source>
        <strain evidence="2">cv. Yunnan</strain>
        <tissue evidence="1">Leaves</tissue>
    </source>
</reference>
<comment type="caution">
    <text evidence="1">The sequence shown here is derived from an EMBL/GenBank/DDBJ whole genome shotgun (WGS) entry which is preliminary data.</text>
</comment>
<organism evidence="1 2">
    <name type="scientific">Smallanthus sonchifolius</name>
    <dbReference type="NCBI Taxonomy" id="185202"/>
    <lineage>
        <taxon>Eukaryota</taxon>
        <taxon>Viridiplantae</taxon>
        <taxon>Streptophyta</taxon>
        <taxon>Embryophyta</taxon>
        <taxon>Tracheophyta</taxon>
        <taxon>Spermatophyta</taxon>
        <taxon>Magnoliopsida</taxon>
        <taxon>eudicotyledons</taxon>
        <taxon>Gunneridae</taxon>
        <taxon>Pentapetalae</taxon>
        <taxon>asterids</taxon>
        <taxon>campanulids</taxon>
        <taxon>Asterales</taxon>
        <taxon>Asteraceae</taxon>
        <taxon>Asteroideae</taxon>
        <taxon>Heliantheae alliance</taxon>
        <taxon>Millerieae</taxon>
        <taxon>Smallanthus</taxon>
    </lineage>
</organism>
<reference evidence="2" key="1">
    <citation type="journal article" date="2022" name="Mol. Ecol. Resour.">
        <title>The genomes of chicory, endive, great burdock and yacon provide insights into Asteraceae palaeo-polyploidization history and plant inulin production.</title>
        <authorList>
            <person name="Fan W."/>
            <person name="Wang S."/>
            <person name="Wang H."/>
            <person name="Wang A."/>
            <person name="Jiang F."/>
            <person name="Liu H."/>
            <person name="Zhao H."/>
            <person name="Xu D."/>
            <person name="Zhang Y."/>
        </authorList>
    </citation>
    <scope>NUCLEOTIDE SEQUENCE [LARGE SCALE GENOMIC DNA]</scope>
    <source>
        <strain evidence="2">cv. Yunnan</strain>
    </source>
</reference>
<name>A0ACB9ANS8_9ASTR</name>
<accession>A0ACB9ANS8</accession>
<dbReference type="Proteomes" id="UP001056120">
    <property type="component" value="Linkage Group LG24"/>
</dbReference>